<feature type="region of interest" description="Disordered" evidence="1">
    <location>
        <begin position="338"/>
        <end position="394"/>
    </location>
</feature>
<evidence type="ECO:0000256" key="1">
    <source>
        <dbReference type="SAM" id="MobiDB-lite"/>
    </source>
</evidence>
<gene>
    <name evidence="2" type="ORF">GGR34_003294</name>
</gene>
<feature type="region of interest" description="Disordered" evidence="1">
    <location>
        <begin position="1"/>
        <end position="21"/>
    </location>
</feature>
<keyword evidence="3" id="KW-1185">Reference proteome</keyword>
<name>A0A7W6IHJ8_9HYPH</name>
<evidence type="ECO:0000313" key="2">
    <source>
        <dbReference type="EMBL" id="MBB4041616.1"/>
    </source>
</evidence>
<organism evidence="2 3">
    <name type="scientific">Microvirga flocculans</name>
    <dbReference type="NCBI Taxonomy" id="217168"/>
    <lineage>
        <taxon>Bacteria</taxon>
        <taxon>Pseudomonadati</taxon>
        <taxon>Pseudomonadota</taxon>
        <taxon>Alphaproteobacteria</taxon>
        <taxon>Hyphomicrobiales</taxon>
        <taxon>Methylobacteriaceae</taxon>
        <taxon>Microvirga</taxon>
    </lineage>
</organism>
<feature type="compositionally biased region" description="Basic and acidic residues" evidence="1">
    <location>
        <begin position="416"/>
        <end position="429"/>
    </location>
</feature>
<proteinExistence type="predicted"/>
<feature type="compositionally biased region" description="Basic and acidic residues" evidence="1">
    <location>
        <begin position="343"/>
        <end position="356"/>
    </location>
</feature>
<dbReference type="Proteomes" id="UP000519439">
    <property type="component" value="Unassembled WGS sequence"/>
</dbReference>
<comment type="caution">
    <text evidence="2">The sequence shown here is derived from an EMBL/GenBank/DDBJ whole genome shotgun (WGS) entry which is preliminary data.</text>
</comment>
<dbReference type="EMBL" id="JACIDC010000013">
    <property type="protein sequence ID" value="MBB4041616.1"/>
    <property type="molecule type" value="Genomic_DNA"/>
</dbReference>
<accession>A0A7W6IHJ8</accession>
<evidence type="ECO:0000313" key="3">
    <source>
        <dbReference type="Proteomes" id="UP000519439"/>
    </source>
</evidence>
<dbReference type="AlphaFoldDB" id="A0A7W6IHJ8"/>
<reference evidence="2 3" key="1">
    <citation type="submission" date="2020-08" db="EMBL/GenBank/DDBJ databases">
        <title>Genomic Encyclopedia of Type Strains, Phase IV (KMG-IV): sequencing the most valuable type-strain genomes for metagenomic binning, comparative biology and taxonomic classification.</title>
        <authorList>
            <person name="Goeker M."/>
        </authorList>
    </citation>
    <scope>NUCLEOTIDE SEQUENCE [LARGE SCALE GENOMIC DNA]</scope>
    <source>
        <strain evidence="2 3">DSM 15743</strain>
    </source>
</reference>
<feature type="region of interest" description="Disordered" evidence="1">
    <location>
        <begin position="407"/>
        <end position="429"/>
    </location>
</feature>
<protein>
    <submittedName>
        <fullName evidence="2">Uncharacterized protein</fullName>
    </submittedName>
</protein>
<sequence>MPPADHPDLNSNHLAQREPAADPRSILANELQGRWWLRWADHILPASANLPARVEALFCRLSHDGPLNRLDGSQLRHEIKGKLPLGPDGRTLVQEQKNLELPAALIPHLVLGRVFENGVPVGYVPAQMETIDVPPAGKDDLQSIRQELPGPPPSGWDKKYGVFRVLNRADYLLPDRFDRSACLVIRKGEETFLLPCWEMFRAFYASDPILAEALAEGNWQRALRKLVDAAQTRILEEGRWQVGLQNGVPRGIAAALANLMLNPKAYDAARRIRVGLMQDGEPWALRTPLPNDGTVALAVRSVQLRNVQRRDNRPVSLILQIMAAPWPSAAEITVVGGPAPEMRTGERENESADPVRARPSRWQQAAAAESGDTSGQPDALGWSPPDFQWSGKPPVSRECRVREAAEIQTLTDEGDGAARARESETETSDGIRVEIREKHDRFEELAHAFDELLKRGSITSWQALPAPGGGGMRGSRPVWIFKRIPLDRGGFSNWTDLAVGTRSALICRITAADESFNWIEIEHRNANDGYRSLLARIDEGFDETEAIGRLLDACGRARGVWDNALADSGVSDLLAHCQTWSHSSVAGKLNTARLGVTIRKFVQGFSA</sequence>